<dbReference type="Proteomes" id="UP000286801">
    <property type="component" value="Unassembled WGS sequence"/>
</dbReference>
<dbReference type="GO" id="GO:0046872">
    <property type="term" value="F:metal ion binding"/>
    <property type="evidence" value="ECO:0007669"/>
    <property type="project" value="UniProtKB-KW"/>
</dbReference>
<dbReference type="Proteomes" id="UP000288322">
    <property type="component" value="Unassembled WGS sequence"/>
</dbReference>
<dbReference type="InterPro" id="IPR002698">
    <property type="entry name" value="FTHF_cligase"/>
</dbReference>
<feature type="binding site" evidence="4">
    <location>
        <begin position="9"/>
        <end position="13"/>
    </location>
    <ligand>
        <name>ATP</name>
        <dbReference type="ChEBI" id="CHEBI:30616"/>
    </ligand>
</feature>
<protein>
    <recommendedName>
        <fullName evidence="5">5-formyltetrahydrofolate cyclo-ligase</fullName>
        <ecNumber evidence="5">6.3.3.2</ecNumber>
    </recommendedName>
</protein>
<feature type="binding site" evidence="4">
    <location>
        <position position="60"/>
    </location>
    <ligand>
        <name>substrate</name>
    </ligand>
</feature>
<dbReference type="GO" id="GO:0005524">
    <property type="term" value="F:ATP binding"/>
    <property type="evidence" value="ECO:0007669"/>
    <property type="project" value="UniProtKB-KW"/>
</dbReference>
<dbReference type="InterPro" id="IPR037171">
    <property type="entry name" value="NagB/RpiA_transferase-like"/>
</dbReference>
<dbReference type="InterPro" id="IPR024185">
    <property type="entry name" value="FTHF_cligase-like_sf"/>
</dbReference>
<dbReference type="PIRSF" id="PIRSF006806">
    <property type="entry name" value="FTHF_cligase"/>
    <property type="match status" value="1"/>
</dbReference>
<keyword evidence="5" id="KW-0479">Metal-binding</keyword>
<dbReference type="GO" id="GO:0030272">
    <property type="term" value="F:5-formyltetrahydrofolate cyclo-ligase activity"/>
    <property type="evidence" value="ECO:0007669"/>
    <property type="project" value="UniProtKB-EC"/>
</dbReference>
<dbReference type="EC" id="6.3.3.2" evidence="5"/>
<keyword evidence="6" id="KW-0436">Ligase</keyword>
<comment type="cofactor">
    <cofactor evidence="5">
        <name>Mg(2+)</name>
        <dbReference type="ChEBI" id="CHEBI:18420"/>
    </cofactor>
</comment>
<keyword evidence="5" id="KW-0460">Magnesium</keyword>
<evidence type="ECO:0000313" key="6">
    <source>
        <dbReference type="EMBL" id="RTZ77456.1"/>
    </source>
</evidence>
<dbReference type="Pfam" id="PF01812">
    <property type="entry name" value="5-FTHF_cyc-lig"/>
    <property type="match status" value="1"/>
</dbReference>
<gene>
    <name evidence="7" type="ORF">DSY93_10045</name>
    <name evidence="6" type="ORF">DSY97_09825</name>
</gene>
<sequence length="197" mass="22178">MSGVSLLNKTEIRKTLLKKRRGLSASKKKQYELQMLNSLRTWDVFKEACIIHIFLSKADEPETSQIIELAWKSGKQIGVPCVLPDTLELFHSQLNSFEDLRPGALGVLEPSPEQRTALTPESFDLVIVPGVAFDRQGGRLGYGKGYYDRFLDQSLAFRLALAFDFQILETVPTEMHDVPMDGILTENGFYFCGDSQT</sequence>
<keyword evidence="3 4" id="KW-0067">ATP-binding</keyword>
<name>A0A432G1L5_9DELT</name>
<dbReference type="NCBIfam" id="TIGR02727">
    <property type="entry name" value="MTHFS_bact"/>
    <property type="match status" value="1"/>
</dbReference>
<feature type="binding site" evidence="4">
    <location>
        <begin position="139"/>
        <end position="147"/>
    </location>
    <ligand>
        <name>ATP</name>
        <dbReference type="ChEBI" id="CHEBI:30616"/>
    </ligand>
</feature>
<evidence type="ECO:0000256" key="3">
    <source>
        <dbReference type="ARBA" id="ARBA00022840"/>
    </source>
</evidence>
<evidence type="ECO:0000313" key="9">
    <source>
        <dbReference type="Proteomes" id="UP000288322"/>
    </source>
</evidence>
<comment type="similarity">
    <text evidence="1 5">Belongs to the 5-formyltetrahydrofolate cyclo-ligase family.</text>
</comment>
<dbReference type="SUPFAM" id="SSF100950">
    <property type="entry name" value="NagB/RpiA/CoA transferase-like"/>
    <property type="match status" value="1"/>
</dbReference>
<evidence type="ECO:0000256" key="5">
    <source>
        <dbReference type="RuleBase" id="RU361279"/>
    </source>
</evidence>
<dbReference type="PANTHER" id="PTHR23407:SF1">
    <property type="entry name" value="5-FORMYLTETRAHYDROFOLATE CYCLO-LIGASE"/>
    <property type="match status" value="1"/>
</dbReference>
<evidence type="ECO:0000256" key="1">
    <source>
        <dbReference type="ARBA" id="ARBA00010638"/>
    </source>
</evidence>
<dbReference type="PANTHER" id="PTHR23407">
    <property type="entry name" value="ATPASE INHIBITOR/5-FORMYLTETRAHYDROFOLATE CYCLO-LIGASE"/>
    <property type="match status" value="1"/>
</dbReference>
<dbReference type="EMBL" id="QNZH01000272">
    <property type="protein sequence ID" value="RTZ87700.1"/>
    <property type="molecule type" value="Genomic_DNA"/>
</dbReference>
<accession>A0A432G1L5</accession>
<feature type="binding site" evidence="4">
    <location>
        <position position="55"/>
    </location>
    <ligand>
        <name>substrate</name>
    </ligand>
</feature>
<evidence type="ECO:0000256" key="2">
    <source>
        <dbReference type="ARBA" id="ARBA00022741"/>
    </source>
</evidence>
<evidence type="ECO:0000313" key="8">
    <source>
        <dbReference type="Proteomes" id="UP000286801"/>
    </source>
</evidence>
<dbReference type="GO" id="GO:0035999">
    <property type="term" value="P:tetrahydrofolate interconversion"/>
    <property type="evidence" value="ECO:0007669"/>
    <property type="project" value="TreeGrafter"/>
</dbReference>
<evidence type="ECO:0000313" key="7">
    <source>
        <dbReference type="EMBL" id="RTZ87700.1"/>
    </source>
</evidence>
<comment type="caution">
    <text evidence="6">The sequence shown here is derived from an EMBL/GenBank/DDBJ whole genome shotgun (WGS) entry which is preliminary data.</text>
</comment>
<evidence type="ECO:0000256" key="4">
    <source>
        <dbReference type="PIRSR" id="PIRSR006806-1"/>
    </source>
</evidence>
<comment type="catalytic activity">
    <reaction evidence="5">
        <text>(6S)-5-formyl-5,6,7,8-tetrahydrofolate + ATP = (6R)-5,10-methenyltetrahydrofolate + ADP + phosphate</text>
        <dbReference type="Rhea" id="RHEA:10488"/>
        <dbReference type="ChEBI" id="CHEBI:30616"/>
        <dbReference type="ChEBI" id="CHEBI:43474"/>
        <dbReference type="ChEBI" id="CHEBI:57455"/>
        <dbReference type="ChEBI" id="CHEBI:57457"/>
        <dbReference type="ChEBI" id="CHEBI:456216"/>
        <dbReference type="EC" id="6.3.3.2"/>
    </reaction>
</comment>
<proteinExistence type="inferred from homology"/>
<keyword evidence="2 4" id="KW-0547">Nucleotide-binding</keyword>
<dbReference type="AlphaFoldDB" id="A0A432G1L5"/>
<dbReference type="EMBL" id="QNZL01000262">
    <property type="protein sequence ID" value="RTZ77456.1"/>
    <property type="molecule type" value="Genomic_DNA"/>
</dbReference>
<dbReference type="Gene3D" id="3.40.50.10420">
    <property type="entry name" value="NagB/RpiA/CoA transferase-like"/>
    <property type="match status" value="1"/>
</dbReference>
<organism evidence="6 8">
    <name type="scientific">SAR324 cluster bacterium</name>
    <dbReference type="NCBI Taxonomy" id="2024889"/>
    <lineage>
        <taxon>Bacteria</taxon>
        <taxon>Deltaproteobacteria</taxon>
        <taxon>SAR324 cluster</taxon>
    </lineage>
</organism>
<reference evidence="8 9" key="1">
    <citation type="submission" date="2018-06" db="EMBL/GenBank/DDBJ databases">
        <title>Combined omics and stable isotope probing to characterize newly discovered Mariana Back-Arc vent microbial communities.</title>
        <authorList>
            <person name="Trembath-Reichert E."/>
            <person name="Huber J.A."/>
        </authorList>
    </citation>
    <scope>NUCLEOTIDE SEQUENCE [LARGE SCALE GENOMIC DNA]</scope>
    <source>
        <strain evidence="7">MAG 151</strain>
        <strain evidence="6">MAG 63_1</strain>
    </source>
</reference>
<dbReference type="GO" id="GO:0009396">
    <property type="term" value="P:folic acid-containing compound biosynthetic process"/>
    <property type="evidence" value="ECO:0007669"/>
    <property type="project" value="TreeGrafter"/>
</dbReference>